<dbReference type="Proteomes" id="UP000823775">
    <property type="component" value="Unassembled WGS sequence"/>
</dbReference>
<keyword evidence="2" id="KW-1185">Reference proteome</keyword>
<reference evidence="1 2" key="1">
    <citation type="journal article" date="2021" name="BMC Genomics">
        <title>Datura genome reveals duplications of psychoactive alkaloid biosynthetic genes and high mutation rate following tissue culture.</title>
        <authorList>
            <person name="Rajewski A."/>
            <person name="Carter-House D."/>
            <person name="Stajich J."/>
            <person name="Litt A."/>
        </authorList>
    </citation>
    <scope>NUCLEOTIDE SEQUENCE [LARGE SCALE GENOMIC DNA]</scope>
    <source>
        <strain evidence="1">AR-01</strain>
    </source>
</reference>
<evidence type="ECO:0000313" key="1">
    <source>
        <dbReference type="EMBL" id="MCD9641200.1"/>
    </source>
</evidence>
<accession>A0ABS8V4T3</accession>
<protein>
    <submittedName>
        <fullName evidence="1">Uncharacterized protein</fullName>
    </submittedName>
</protein>
<dbReference type="EMBL" id="JACEIK010003302">
    <property type="protein sequence ID" value="MCD9641200.1"/>
    <property type="molecule type" value="Genomic_DNA"/>
</dbReference>
<gene>
    <name evidence="1" type="ORF">HAX54_027269</name>
</gene>
<name>A0ABS8V4T3_DATST</name>
<evidence type="ECO:0000313" key="2">
    <source>
        <dbReference type="Proteomes" id="UP000823775"/>
    </source>
</evidence>
<comment type="caution">
    <text evidence="1">The sequence shown here is derived from an EMBL/GenBank/DDBJ whole genome shotgun (WGS) entry which is preliminary data.</text>
</comment>
<organism evidence="1 2">
    <name type="scientific">Datura stramonium</name>
    <name type="common">Jimsonweed</name>
    <name type="synonym">Common thornapple</name>
    <dbReference type="NCBI Taxonomy" id="4076"/>
    <lineage>
        <taxon>Eukaryota</taxon>
        <taxon>Viridiplantae</taxon>
        <taxon>Streptophyta</taxon>
        <taxon>Embryophyta</taxon>
        <taxon>Tracheophyta</taxon>
        <taxon>Spermatophyta</taxon>
        <taxon>Magnoliopsida</taxon>
        <taxon>eudicotyledons</taxon>
        <taxon>Gunneridae</taxon>
        <taxon>Pentapetalae</taxon>
        <taxon>asterids</taxon>
        <taxon>lamiids</taxon>
        <taxon>Solanales</taxon>
        <taxon>Solanaceae</taxon>
        <taxon>Solanoideae</taxon>
        <taxon>Datureae</taxon>
        <taxon>Datura</taxon>
    </lineage>
</organism>
<proteinExistence type="predicted"/>
<sequence length="91" mass="10407">MELLKFLSRGELFEDHMKGTLSMEGCYVNERDVDKMLHYCCKYTKSTAEELMNDPTIYNLNKMKCGTLHKCWLGLVSLRSSPSSLVIHGAD</sequence>